<dbReference type="AlphaFoldDB" id="A0A314L0J3"/>
<reference evidence="2" key="1">
    <citation type="submission" date="2016-11" db="EMBL/GenBank/DDBJ databases">
        <title>The genome of Nicotiana attenuata.</title>
        <authorList>
            <person name="Xu S."/>
            <person name="Brockmoeller T."/>
            <person name="Gaquerel E."/>
            <person name="Navarro A."/>
            <person name="Kuhl H."/>
            <person name="Gase K."/>
            <person name="Ling Z."/>
            <person name="Zhou W."/>
            <person name="Kreitzer C."/>
            <person name="Stanke M."/>
            <person name="Tang H."/>
            <person name="Lyons E."/>
            <person name="Pandey P."/>
            <person name="Pandey S.P."/>
            <person name="Timmermann B."/>
            <person name="Baldwin I.T."/>
        </authorList>
    </citation>
    <scope>NUCLEOTIDE SEQUENCE [LARGE SCALE GENOMIC DNA]</scope>
    <source>
        <strain evidence="2">UT</strain>
    </source>
</reference>
<dbReference type="EMBL" id="MJEQ01000594">
    <property type="protein sequence ID" value="OIT35176.1"/>
    <property type="molecule type" value="Genomic_DNA"/>
</dbReference>
<comment type="caution">
    <text evidence="2">The sequence shown here is derived from an EMBL/GenBank/DDBJ whole genome shotgun (WGS) entry which is preliminary data.</text>
</comment>
<accession>A0A314L0J3</accession>
<dbReference type="NCBIfam" id="TIGR01640">
    <property type="entry name" value="F_box_assoc_1"/>
    <property type="match status" value="1"/>
</dbReference>
<evidence type="ECO:0000313" key="3">
    <source>
        <dbReference type="Proteomes" id="UP000187609"/>
    </source>
</evidence>
<evidence type="ECO:0000313" key="2">
    <source>
        <dbReference type="EMBL" id="OIT35176.1"/>
    </source>
</evidence>
<dbReference type="PANTHER" id="PTHR31111">
    <property type="entry name" value="BNAA05G37150D PROTEIN-RELATED"/>
    <property type="match status" value="1"/>
</dbReference>
<dbReference type="InterPro" id="IPR017451">
    <property type="entry name" value="F-box-assoc_interact_dom"/>
</dbReference>
<feature type="domain" description="F-box associated beta-propeller type 3" evidence="1">
    <location>
        <begin position="54"/>
        <end position="348"/>
    </location>
</feature>
<dbReference type="Pfam" id="PF08268">
    <property type="entry name" value="FBA_3"/>
    <property type="match status" value="1"/>
</dbReference>
<keyword evidence="3" id="KW-1185">Reference proteome</keyword>
<dbReference type="Gramene" id="OIT35176">
    <property type="protein sequence ID" value="OIT35176"/>
    <property type="gene ID" value="A4A49_22934"/>
</dbReference>
<gene>
    <name evidence="2" type="ORF">A4A49_22934</name>
</gene>
<dbReference type="SMR" id="A0A314L0J3"/>
<sequence length="362" mass="42878">MRSRCVSRFHNYLFGLGRDPYFVDLHHQRGCSISNSLSNNKFLVRTIRSTMQPRKEKFYYYSCEHDGQSHKLGKETECTSILRNLGGVSYHKIEFAKGLFCLWSEKFEPVFIFNPTTRESRFLPRLDIDFSSTNYQCHCSLGFDPNLKKHKVLMTIYDPEMKLTIHCWVFTLGETTWREINCDRITNFYPRTYYEGAYVDGAVYFYCGQYCNIYGLHIVAFNCRIEEVRIISLWDNYRDYGMRVGRRFNLVELEGKLAAIDVMCNYMRVWILQSPETGEWIRQPEIVIPPNVTCENFVVHRRCTSTTDKKEIAFTKPYSDATDRILFYDFKENKWRSERILGLADNAKIVGIYNYEYCIYSV</sequence>
<evidence type="ECO:0000259" key="1">
    <source>
        <dbReference type="Pfam" id="PF08268"/>
    </source>
</evidence>
<name>A0A314L0J3_NICAT</name>
<organism evidence="2 3">
    <name type="scientific">Nicotiana attenuata</name>
    <name type="common">Coyote tobacco</name>
    <dbReference type="NCBI Taxonomy" id="49451"/>
    <lineage>
        <taxon>Eukaryota</taxon>
        <taxon>Viridiplantae</taxon>
        <taxon>Streptophyta</taxon>
        <taxon>Embryophyta</taxon>
        <taxon>Tracheophyta</taxon>
        <taxon>Spermatophyta</taxon>
        <taxon>Magnoliopsida</taxon>
        <taxon>eudicotyledons</taxon>
        <taxon>Gunneridae</taxon>
        <taxon>Pentapetalae</taxon>
        <taxon>asterids</taxon>
        <taxon>lamiids</taxon>
        <taxon>Solanales</taxon>
        <taxon>Solanaceae</taxon>
        <taxon>Nicotianoideae</taxon>
        <taxon>Nicotianeae</taxon>
        <taxon>Nicotiana</taxon>
    </lineage>
</organism>
<dbReference type="InterPro" id="IPR013187">
    <property type="entry name" value="F-box-assoc_dom_typ3"/>
</dbReference>
<dbReference type="PANTHER" id="PTHR31111:SF139">
    <property type="entry name" value="F-BOX ASSOCIATED DOMAIN-CONTAINING PROTEIN"/>
    <property type="match status" value="1"/>
</dbReference>
<proteinExistence type="predicted"/>
<dbReference type="Proteomes" id="UP000187609">
    <property type="component" value="Unassembled WGS sequence"/>
</dbReference>
<dbReference type="InterPro" id="IPR011043">
    <property type="entry name" value="Gal_Oxase/kelch_b-propeller"/>
</dbReference>
<dbReference type="SUPFAM" id="SSF50965">
    <property type="entry name" value="Galactose oxidase, central domain"/>
    <property type="match status" value="1"/>
</dbReference>
<protein>
    <submittedName>
        <fullName evidence="2">F-box protein</fullName>
    </submittedName>
</protein>